<evidence type="ECO:0000256" key="4">
    <source>
        <dbReference type="ARBA" id="ARBA00009112"/>
    </source>
</evidence>
<evidence type="ECO:0000256" key="9">
    <source>
        <dbReference type="ARBA" id="ARBA00022824"/>
    </source>
</evidence>
<feature type="region of interest" description="Disordered" evidence="15">
    <location>
        <begin position="786"/>
        <end position="811"/>
    </location>
</feature>
<keyword evidence="6" id="KW-0328">Glycosyltransferase</keyword>
<keyword evidence="7" id="KW-0808">Transferase</keyword>
<keyword evidence="19" id="KW-1185">Reference proteome</keyword>
<dbReference type="PANTHER" id="PTHR13526:SF8">
    <property type="entry name" value="TRANSCRIPTION FACTOR SPT20 HOMOLOG"/>
    <property type="match status" value="1"/>
</dbReference>
<dbReference type="EMBL" id="JH432064">
    <property type="status" value="NOT_ANNOTATED_CDS"/>
    <property type="molecule type" value="Genomic_DNA"/>
</dbReference>
<dbReference type="PANTHER" id="PTHR13526">
    <property type="entry name" value="TRANSCRIPTION FACTOR SPT20 HOMOLOG"/>
    <property type="match status" value="1"/>
</dbReference>
<comment type="catalytic activity">
    <reaction evidence="13">
        <text>a di-trans,poly-cis-dolichyl phosphate + UDP-alpha-D-glucose = a di-trans,poly-cis-dolichyl beta-D-glucosyl phosphate + UDP</text>
        <dbReference type="Rhea" id="RHEA:15401"/>
        <dbReference type="Rhea" id="RHEA-COMP:19498"/>
        <dbReference type="Rhea" id="RHEA-COMP:19502"/>
        <dbReference type="ChEBI" id="CHEBI:57525"/>
        <dbReference type="ChEBI" id="CHEBI:57683"/>
        <dbReference type="ChEBI" id="CHEBI:58223"/>
        <dbReference type="ChEBI" id="CHEBI:58885"/>
        <dbReference type="EC" id="2.4.1.117"/>
    </reaction>
    <physiologicalReaction direction="left-to-right" evidence="13">
        <dbReference type="Rhea" id="RHEA:15402"/>
    </physiologicalReaction>
</comment>
<comment type="similarity">
    <text evidence="3">Belongs to the glycosyltransferase 2 family.</text>
</comment>
<evidence type="ECO:0000313" key="19">
    <source>
        <dbReference type="Proteomes" id="UP000014500"/>
    </source>
</evidence>
<comment type="subcellular location">
    <subcellularLocation>
        <location evidence="1">Endoplasmic reticulum membrane</location>
        <topology evidence="1">Single-pass membrane protein</topology>
    </subcellularLocation>
</comment>
<dbReference type="GO" id="GO:0000124">
    <property type="term" value="C:SAGA complex"/>
    <property type="evidence" value="ECO:0007669"/>
    <property type="project" value="InterPro"/>
</dbReference>
<name>T1JCG4_STRMM</name>
<evidence type="ECO:0000256" key="15">
    <source>
        <dbReference type="SAM" id="MobiDB-lite"/>
    </source>
</evidence>
<dbReference type="InterPro" id="IPR021950">
    <property type="entry name" value="Spt20"/>
</dbReference>
<proteinExistence type="inferred from homology"/>
<dbReference type="GO" id="GO:0005789">
    <property type="term" value="C:endoplasmic reticulum membrane"/>
    <property type="evidence" value="ECO:0007669"/>
    <property type="project" value="UniProtKB-SubCell"/>
</dbReference>
<keyword evidence="9" id="KW-0256">Endoplasmic reticulum</keyword>
<dbReference type="EC" id="2.4.1.117" evidence="5"/>
<dbReference type="InterPro" id="IPR035518">
    <property type="entry name" value="DPG_synthase"/>
</dbReference>
<reference evidence="18" key="2">
    <citation type="submission" date="2015-02" db="UniProtKB">
        <authorList>
            <consortium name="EnsemblMetazoa"/>
        </authorList>
    </citation>
    <scope>IDENTIFICATION</scope>
</reference>
<evidence type="ECO:0000256" key="7">
    <source>
        <dbReference type="ARBA" id="ARBA00022679"/>
    </source>
</evidence>
<protein>
    <recommendedName>
        <fullName evidence="14">Dolichyl-phosphate beta-glucosyltransferase</fullName>
        <ecNumber evidence="5">2.4.1.117</ecNumber>
    </recommendedName>
</protein>
<accession>T1JCG4</accession>
<feature type="compositionally biased region" description="Pro residues" evidence="15">
    <location>
        <begin position="796"/>
        <end position="808"/>
    </location>
</feature>
<evidence type="ECO:0000256" key="14">
    <source>
        <dbReference type="ARBA" id="ARBA00070518"/>
    </source>
</evidence>
<dbReference type="GO" id="GO:0004581">
    <property type="term" value="F:dolichyl-phosphate beta-glucosyltransferase activity"/>
    <property type="evidence" value="ECO:0007669"/>
    <property type="project" value="UniProtKB-EC"/>
</dbReference>
<keyword evidence="12" id="KW-0472">Membrane</keyword>
<dbReference type="CDD" id="cd04188">
    <property type="entry name" value="DPG_synthase"/>
    <property type="match status" value="1"/>
</dbReference>
<feature type="region of interest" description="Disordered" evidence="15">
    <location>
        <begin position="465"/>
        <end position="486"/>
    </location>
</feature>
<evidence type="ECO:0000256" key="5">
    <source>
        <dbReference type="ARBA" id="ARBA00012583"/>
    </source>
</evidence>
<dbReference type="GO" id="GO:0003712">
    <property type="term" value="F:transcription coregulator activity"/>
    <property type="evidence" value="ECO:0007669"/>
    <property type="project" value="InterPro"/>
</dbReference>
<sequence length="1123" mass="123330">MSNIDLDDAVEKAEVFCLELVSQCPPKLKGQQSTTKWKSIHQKLTDLYMEECAKEPKQKVNLRSTSNLLEKLIAREKLNFLIVNLYPGNDGYSLMLKGGGGRTGVDTETMRLSYEESELLQCINNEELPPILVDLLDRSQVHIFYSGCVIAEIRDFRRSNSSATYDCHHVLLKPTLQTLLCDLNTITNDNTKWAPEDKQLLESQLILVTQEPLCLSPSHTVAVVANRLQYNLNKFSPLNKVAKKWSQVVLNRKRKFEQSPAPICLQLHDFIKKRNQVKERIASNKFRKFTDVWKEYPMELACPETIEVEKQVKQVKPVARPKTPDFDVLVLVEEYLFESEPHVGKISHTHLTVKRFPIEEVYVCELYIDKDYVEGEEKGATYNFNFKSRDLVDKYINQFTEIVTEEGRKSVKITHMLPGHPPKVTNSQSGMNEVLGTMPQTSLSATVPAPKQTNRILAPLSISNITNSSNTNANTNSNTSTVTQMPIANRSLPRQVSLLGSNSRPASASPGPPNVTSPGLLPSYSQAVSLASAAKSAPTPPPLTRTPTPRSTPTPPARTPPPRNTTPGPRRPPSTDNYVPTVTTPTPMSASVGQLGLISSVPLGLAGILTAGSADTNATLTPPMSIAGVPMSSGIAVPISLAMMHATQQSNIMSSATAPGVLVNPVSGLMGTTALAGSPAHGPSTMTTTVSTMSGPAVIVTSGMLTTSSPVLATHANMLPLPLGISGTFNQLMTSGLKNAPGLRPAPAGQPLSLLQVASSGQPTLSLFSQIHRPLNAAQAKASGQLAASLQRSVTPSPPSQGPTPPPNVTVTSPVMTTLLPQQQAILAYQKQASSGQLCVILYMTSSAETKIIRHEDEKYFTDPMSNSRRSFPSLEEPGSVHLSVIVPAYNEEMRLPKMLNECLDYLEMKIKEKSSFSYEVIIVDDGSKDSTTQIGLKYSKQFGCNKIRVLTLVNNRGKGGAVKLGLLSARGEYLLFADADGATKFSELDKLKTCIEKMTKNPEIDEKIVVGSRAHLEQESVVQRSIFRTFLMYGFHFLVWFFCVRNVKDTQCGFKLFTRASVRSCFHNLHIERWAFDVELLYIAEELKVQTEEIAVDWTEIEGSKVVPFWSWLEMGRDLLLI</sequence>
<keyword evidence="11" id="KW-1133">Transmembrane helix</keyword>
<comment type="similarity">
    <text evidence="4">Belongs to the SPT20 family.</text>
</comment>
<dbReference type="eggNOG" id="KOG2977">
    <property type="taxonomic scope" value="Eukaryota"/>
</dbReference>
<dbReference type="Proteomes" id="UP000014500">
    <property type="component" value="Unassembled WGS sequence"/>
</dbReference>
<dbReference type="HOGENOM" id="CLU_280145_0_0_1"/>
<dbReference type="FunFam" id="3.90.550.10:FF:000068">
    <property type="entry name" value="ALG5, dolichyl-phosphate beta-glucosyltransferase"/>
    <property type="match status" value="1"/>
</dbReference>
<dbReference type="EnsemblMetazoa" id="SMAR011475-RA">
    <property type="protein sequence ID" value="SMAR011475-PA"/>
    <property type="gene ID" value="SMAR011475"/>
</dbReference>
<evidence type="ECO:0000256" key="3">
    <source>
        <dbReference type="ARBA" id="ARBA00006739"/>
    </source>
</evidence>
<dbReference type="InterPro" id="IPR046468">
    <property type="entry name" value="Spt20-like_SEP"/>
</dbReference>
<comment type="pathway">
    <text evidence="2">Protein modification; protein glycosylation.</text>
</comment>
<dbReference type="STRING" id="126957.T1JCG4"/>
<dbReference type="AlphaFoldDB" id="T1JCG4"/>
<feature type="compositionally biased region" description="Pro residues" evidence="15">
    <location>
        <begin position="538"/>
        <end position="572"/>
    </location>
</feature>
<feature type="compositionally biased region" description="Polar residues" evidence="15">
    <location>
        <begin position="576"/>
        <end position="587"/>
    </location>
</feature>
<dbReference type="Gene3D" id="3.90.550.10">
    <property type="entry name" value="Spore Coat Polysaccharide Biosynthesis Protein SpsA, Chain A"/>
    <property type="match status" value="1"/>
</dbReference>
<organism evidence="18 19">
    <name type="scientific">Strigamia maritima</name>
    <name type="common">European centipede</name>
    <name type="synonym">Geophilus maritimus</name>
    <dbReference type="NCBI Taxonomy" id="126957"/>
    <lineage>
        <taxon>Eukaryota</taxon>
        <taxon>Metazoa</taxon>
        <taxon>Ecdysozoa</taxon>
        <taxon>Arthropoda</taxon>
        <taxon>Myriapoda</taxon>
        <taxon>Chilopoda</taxon>
        <taxon>Pleurostigmophora</taxon>
        <taxon>Geophilomorpha</taxon>
        <taxon>Linotaeniidae</taxon>
        <taxon>Strigamia</taxon>
    </lineage>
</organism>
<evidence type="ECO:0000259" key="16">
    <source>
        <dbReference type="Pfam" id="PF00535"/>
    </source>
</evidence>
<feature type="domain" description="Glycosyltransferase 2-like" evidence="16">
    <location>
        <begin position="884"/>
        <end position="1064"/>
    </location>
</feature>
<evidence type="ECO:0000256" key="2">
    <source>
        <dbReference type="ARBA" id="ARBA00004922"/>
    </source>
</evidence>
<reference evidence="19" key="1">
    <citation type="submission" date="2011-05" db="EMBL/GenBank/DDBJ databases">
        <authorList>
            <person name="Richards S.R."/>
            <person name="Qu J."/>
            <person name="Jiang H."/>
            <person name="Jhangiani S.N."/>
            <person name="Agravi P."/>
            <person name="Goodspeed R."/>
            <person name="Gross S."/>
            <person name="Mandapat C."/>
            <person name="Jackson L."/>
            <person name="Mathew T."/>
            <person name="Pu L."/>
            <person name="Thornton R."/>
            <person name="Saada N."/>
            <person name="Wilczek-Boney K.B."/>
            <person name="Lee S."/>
            <person name="Kovar C."/>
            <person name="Wu Y."/>
            <person name="Scherer S.E."/>
            <person name="Worley K.C."/>
            <person name="Muzny D.M."/>
            <person name="Gibbs R."/>
        </authorList>
    </citation>
    <scope>NUCLEOTIDE SEQUENCE</scope>
    <source>
        <strain evidence="19">Brora</strain>
    </source>
</reference>
<feature type="region of interest" description="Disordered" evidence="15">
    <location>
        <begin position="499"/>
        <end position="587"/>
    </location>
</feature>
<evidence type="ECO:0000256" key="6">
    <source>
        <dbReference type="ARBA" id="ARBA00022676"/>
    </source>
</evidence>
<dbReference type="SUPFAM" id="SSF53448">
    <property type="entry name" value="Nucleotide-diphospho-sugar transferases"/>
    <property type="match status" value="1"/>
</dbReference>
<keyword evidence="8" id="KW-0812">Transmembrane</keyword>
<evidence type="ECO:0000256" key="8">
    <source>
        <dbReference type="ARBA" id="ARBA00022692"/>
    </source>
</evidence>
<evidence type="ECO:0000256" key="10">
    <source>
        <dbReference type="ARBA" id="ARBA00022968"/>
    </source>
</evidence>
<evidence type="ECO:0000256" key="12">
    <source>
        <dbReference type="ARBA" id="ARBA00023136"/>
    </source>
</evidence>
<evidence type="ECO:0000256" key="1">
    <source>
        <dbReference type="ARBA" id="ARBA00004389"/>
    </source>
</evidence>
<dbReference type="Pfam" id="PF12090">
    <property type="entry name" value="Spt20_SEP"/>
    <property type="match status" value="1"/>
</dbReference>
<dbReference type="InterPro" id="IPR001173">
    <property type="entry name" value="Glyco_trans_2-like"/>
</dbReference>
<evidence type="ECO:0000313" key="18">
    <source>
        <dbReference type="EnsemblMetazoa" id="SMAR011475-PA"/>
    </source>
</evidence>
<evidence type="ECO:0000259" key="17">
    <source>
        <dbReference type="Pfam" id="PF12090"/>
    </source>
</evidence>
<feature type="domain" description="Spt20-like SEP" evidence="17">
    <location>
        <begin position="81"/>
        <end position="228"/>
    </location>
</feature>
<dbReference type="Pfam" id="PF00535">
    <property type="entry name" value="Glycos_transf_2"/>
    <property type="match status" value="1"/>
</dbReference>
<evidence type="ECO:0000256" key="11">
    <source>
        <dbReference type="ARBA" id="ARBA00022989"/>
    </source>
</evidence>
<keyword evidence="10" id="KW-0735">Signal-anchor</keyword>
<dbReference type="GO" id="GO:0006357">
    <property type="term" value="P:regulation of transcription by RNA polymerase II"/>
    <property type="evidence" value="ECO:0007669"/>
    <property type="project" value="TreeGrafter"/>
</dbReference>
<evidence type="ECO:0000256" key="13">
    <source>
        <dbReference type="ARBA" id="ARBA00045097"/>
    </source>
</evidence>
<feature type="compositionally biased region" description="Low complexity" evidence="15">
    <location>
        <begin position="465"/>
        <end position="483"/>
    </location>
</feature>
<dbReference type="InterPro" id="IPR029044">
    <property type="entry name" value="Nucleotide-diphossugar_trans"/>
</dbReference>